<keyword evidence="1" id="KW-0472">Membrane</keyword>
<keyword evidence="1" id="KW-1133">Transmembrane helix</keyword>
<accession>A0A285JRK3</accession>
<dbReference type="EMBL" id="OBDY01000024">
    <property type="protein sequence ID" value="SNY62888.1"/>
    <property type="molecule type" value="Genomic_DNA"/>
</dbReference>
<dbReference type="AlphaFoldDB" id="A0A285JRK3"/>
<reference evidence="2 3" key="1">
    <citation type="submission" date="2017-09" db="EMBL/GenBank/DDBJ databases">
        <authorList>
            <person name="Ehlers B."/>
            <person name="Leendertz F.H."/>
        </authorList>
    </citation>
    <scope>NUCLEOTIDE SEQUENCE [LARGE SCALE GENOMIC DNA]</scope>
    <source>
        <strain evidence="2 3">CGMCC 4.6857</strain>
    </source>
</reference>
<name>A0A285JRK3_9ACTN</name>
<organism evidence="2 3">
    <name type="scientific">Paractinoplanes atraurantiacus</name>
    <dbReference type="NCBI Taxonomy" id="1036182"/>
    <lineage>
        <taxon>Bacteria</taxon>
        <taxon>Bacillati</taxon>
        <taxon>Actinomycetota</taxon>
        <taxon>Actinomycetes</taxon>
        <taxon>Micromonosporales</taxon>
        <taxon>Micromonosporaceae</taxon>
        <taxon>Paractinoplanes</taxon>
    </lineage>
</organism>
<evidence type="ECO:0000313" key="3">
    <source>
        <dbReference type="Proteomes" id="UP000219612"/>
    </source>
</evidence>
<dbReference type="OrthoDB" id="3297285at2"/>
<evidence type="ECO:0000256" key="1">
    <source>
        <dbReference type="SAM" id="Phobius"/>
    </source>
</evidence>
<protein>
    <submittedName>
        <fullName evidence="2">Uncharacterized protein</fullName>
    </submittedName>
</protein>
<evidence type="ECO:0000313" key="2">
    <source>
        <dbReference type="EMBL" id="SNY62888.1"/>
    </source>
</evidence>
<proteinExistence type="predicted"/>
<keyword evidence="1" id="KW-0812">Transmembrane</keyword>
<sequence length="260" mass="27771">MNVVAEMLVSSPAPAAIWATLMLLTLPALLLLGSPQAMRHPRRAAQETVAALRAHTVAKQQKATEAARAAQFASEIEVAASRAAASAARWQEVWEQASAAVNTAYDAWLEADARVRTAASAAAWGTPWSVRTCEEYAARERFLHQAVSAAVSRGELPASAMADVIAGANGWDARLHPVDQELVIARASAAWLRQRYELAVEAEATAWHDASLAQRAASSLREESQAAAVLAAAPAPVRGNTEVRAHRRVVFGELAQIAMR</sequence>
<gene>
    <name evidence="2" type="ORF">SAMN05421748_12470</name>
</gene>
<dbReference type="RefSeq" id="WP_143235203.1">
    <property type="nucleotide sequence ID" value="NZ_OBDY01000024.1"/>
</dbReference>
<feature type="transmembrane region" description="Helical" evidence="1">
    <location>
        <begin position="15"/>
        <end position="33"/>
    </location>
</feature>
<dbReference type="Proteomes" id="UP000219612">
    <property type="component" value="Unassembled WGS sequence"/>
</dbReference>
<keyword evidence="3" id="KW-1185">Reference proteome</keyword>